<feature type="transmembrane region" description="Helical" evidence="1">
    <location>
        <begin position="71"/>
        <end position="98"/>
    </location>
</feature>
<keyword evidence="1" id="KW-0812">Transmembrane</keyword>
<evidence type="ECO:0000259" key="2">
    <source>
        <dbReference type="Pfam" id="PF10260"/>
    </source>
</evidence>
<evidence type="ECO:0000313" key="3">
    <source>
        <dbReference type="EMBL" id="PRP79412.1"/>
    </source>
</evidence>
<dbReference type="InParanoid" id="A0A2P6N626"/>
<dbReference type="AlphaFoldDB" id="A0A2P6N626"/>
<accession>A0A2P6N626</accession>
<reference evidence="3 4" key="1">
    <citation type="journal article" date="2018" name="Genome Biol. Evol.">
        <title>Multiple Roots of Fruiting Body Formation in Amoebozoa.</title>
        <authorList>
            <person name="Hillmann F."/>
            <person name="Forbes G."/>
            <person name="Novohradska S."/>
            <person name="Ferling I."/>
            <person name="Riege K."/>
            <person name="Groth M."/>
            <person name="Westermann M."/>
            <person name="Marz M."/>
            <person name="Spaller T."/>
            <person name="Winckler T."/>
            <person name="Schaap P."/>
            <person name="Glockner G."/>
        </authorList>
    </citation>
    <scope>NUCLEOTIDE SEQUENCE [LARGE SCALE GENOMIC DNA]</scope>
    <source>
        <strain evidence="3 4">Jena</strain>
    </source>
</reference>
<keyword evidence="1" id="KW-0472">Membrane</keyword>
<gene>
    <name evidence="3" type="ORF">PROFUN_08173</name>
</gene>
<evidence type="ECO:0000256" key="1">
    <source>
        <dbReference type="SAM" id="Phobius"/>
    </source>
</evidence>
<keyword evidence="4" id="KW-1185">Reference proteome</keyword>
<keyword evidence="1" id="KW-1133">Transmembrane helix</keyword>
<evidence type="ECO:0000313" key="4">
    <source>
        <dbReference type="Proteomes" id="UP000241769"/>
    </source>
</evidence>
<name>A0A2P6N626_9EUKA</name>
<dbReference type="PANTHER" id="PTHR13527">
    <property type="entry name" value="SAYSVFN DOMAIN-CONTAINING PROTEIN 1"/>
    <property type="match status" value="1"/>
</dbReference>
<comment type="caution">
    <text evidence="3">The sequence shown here is derived from an EMBL/GenBank/DDBJ whole genome shotgun (WGS) entry which is preliminary data.</text>
</comment>
<dbReference type="InterPro" id="IPR019387">
    <property type="entry name" value="SAYSvFN_dom"/>
</dbReference>
<sequence>MTGQKLGTAKKEKPTYYTLRREWAQNKFKEEEKPTKIQQYKHELYVWLINRLPISVVDFVYSIPIETYLGFALWFLLFFVFIRLEFGVVFFICSLFFLMFSNLGQRKEGELSAYNVFNRGGKALPGQLTASQFESEILHKY</sequence>
<protein>
    <recommendedName>
        <fullName evidence="2">SAYSvFN domain-containing protein</fullName>
    </recommendedName>
</protein>
<dbReference type="OrthoDB" id="71310at2759"/>
<proteinExistence type="predicted"/>
<organism evidence="3 4">
    <name type="scientific">Planoprotostelium fungivorum</name>
    <dbReference type="NCBI Taxonomy" id="1890364"/>
    <lineage>
        <taxon>Eukaryota</taxon>
        <taxon>Amoebozoa</taxon>
        <taxon>Evosea</taxon>
        <taxon>Variosea</taxon>
        <taxon>Cavosteliida</taxon>
        <taxon>Cavosteliaceae</taxon>
        <taxon>Planoprotostelium</taxon>
    </lineage>
</organism>
<dbReference type="EMBL" id="MDYQ01000184">
    <property type="protein sequence ID" value="PRP79412.1"/>
    <property type="molecule type" value="Genomic_DNA"/>
</dbReference>
<dbReference type="PANTHER" id="PTHR13527:SF0">
    <property type="entry name" value="SAYSVFN DOMAIN-CONTAINING PROTEIN 1"/>
    <property type="match status" value="1"/>
</dbReference>
<dbReference type="Pfam" id="PF10260">
    <property type="entry name" value="SAYSvFN"/>
    <property type="match status" value="1"/>
</dbReference>
<dbReference type="Proteomes" id="UP000241769">
    <property type="component" value="Unassembled WGS sequence"/>
</dbReference>
<feature type="domain" description="SAYSvFN" evidence="2">
    <location>
        <begin position="71"/>
        <end position="137"/>
    </location>
</feature>
<dbReference type="InterPro" id="IPR039159">
    <property type="entry name" value="SAYSD1"/>
</dbReference>